<proteinExistence type="inferred from homology"/>
<dbReference type="GO" id="GO:0016627">
    <property type="term" value="F:oxidoreductase activity, acting on the CH-CH group of donors"/>
    <property type="evidence" value="ECO:0007669"/>
    <property type="project" value="InterPro"/>
</dbReference>
<dbReference type="InterPro" id="IPR009100">
    <property type="entry name" value="AcylCoA_DH/oxidase_NM_dom_sf"/>
</dbReference>
<dbReference type="InterPro" id="IPR025878">
    <property type="entry name" value="Acyl-CoA_dh-like_C_dom"/>
</dbReference>
<feature type="domain" description="Acyl-CoA dehydrogenase/oxidase N-terminal" evidence="13">
    <location>
        <begin position="75"/>
        <end position="157"/>
    </location>
</feature>
<evidence type="ECO:0000313" key="15">
    <source>
        <dbReference type="EMBL" id="RUQ66065.1"/>
    </source>
</evidence>
<dbReference type="Proteomes" id="UP000280346">
    <property type="component" value="Unassembled WGS sequence"/>
</dbReference>
<dbReference type="EC" id="1.3.99.41" evidence="8"/>
<dbReference type="Gene3D" id="1.20.140.10">
    <property type="entry name" value="Butyryl-CoA Dehydrogenase, subunit A, domain 3"/>
    <property type="match status" value="1"/>
</dbReference>
<dbReference type="GO" id="GO:0050660">
    <property type="term" value="F:flavin adenine dinucleotide binding"/>
    <property type="evidence" value="ECO:0007669"/>
    <property type="project" value="InterPro"/>
</dbReference>
<dbReference type="FunFam" id="2.40.110.10:FF:000031">
    <property type="entry name" value="Acyl-CoA dehydrogenase, putative"/>
    <property type="match status" value="1"/>
</dbReference>
<dbReference type="PANTHER" id="PTHR42803">
    <property type="entry name" value="ACYL-COA DEHYDROGENASE"/>
    <property type="match status" value="1"/>
</dbReference>
<dbReference type="AlphaFoldDB" id="A0A3S1CED9"/>
<dbReference type="InterPro" id="IPR006091">
    <property type="entry name" value="Acyl-CoA_Oxase/DH_mid-dom"/>
</dbReference>
<evidence type="ECO:0000256" key="3">
    <source>
        <dbReference type="ARBA" id="ARBA00022630"/>
    </source>
</evidence>
<dbReference type="SUPFAM" id="SSF56645">
    <property type="entry name" value="Acyl-CoA dehydrogenase NM domain-like"/>
    <property type="match status" value="1"/>
</dbReference>
<dbReference type="RefSeq" id="WP_127002577.1">
    <property type="nucleotide sequence ID" value="NZ_JBNPXW010000001.1"/>
</dbReference>
<protein>
    <recommendedName>
        <fullName evidence="9">3-methylmercaptopropionyl-CoA dehydrogenase</fullName>
        <ecNumber evidence="8">1.3.99.41</ecNumber>
    </recommendedName>
</protein>
<dbReference type="InterPro" id="IPR037069">
    <property type="entry name" value="AcylCoA_DH/ox_N_sf"/>
</dbReference>
<dbReference type="Pfam" id="PF02771">
    <property type="entry name" value="Acyl-CoA_dh_N"/>
    <property type="match status" value="1"/>
</dbReference>
<evidence type="ECO:0000256" key="1">
    <source>
        <dbReference type="ARBA" id="ARBA00001974"/>
    </source>
</evidence>
<evidence type="ECO:0000259" key="13">
    <source>
        <dbReference type="Pfam" id="PF02771"/>
    </source>
</evidence>
<dbReference type="Gene3D" id="2.40.110.10">
    <property type="entry name" value="Butyryl-CoA Dehydrogenase, subunit A, domain 2"/>
    <property type="match status" value="1"/>
</dbReference>
<dbReference type="PANTHER" id="PTHR42803:SF1">
    <property type="entry name" value="BROAD-SPECIFICITY LINEAR ACYL-COA DEHYDROGENASE FADE5"/>
    <property type="match status" value="1"/>
</dbReference>
<keyword evidence="3 10" id="KW-0285">Flavoprotein</keyword>
<evidence type="ECO:0000256" key="4">
    <source>
        <dbReference type="ARBA" id="ARBA00022827"/>
    </source>
</evidence>
<comment type="catalytic activity">
    <reaction evidence="6">
        <text>3-(methylsulfanyl)propanoyl-CoA + oxidized [electron-transfer flavoprotein] + H(+) = 3-(methylsulfanyl)acryloyl-CoA + reduced [electron-transfer flavoprotein]</text>
        <dbReference type="Rhea" id="RHEA:52612"/>
        <dbReference type="Rhea" id="RHEA-COMP:10685"/>
        <dbReference type="Rhea" id="RHEA-COMP:10686"/>
        <dbReference type="ChEBI" id="CHEBI:15378"/>
        <dbReference type="ChEBI" id="CHEBI:57692"/>
        <dbReference type="ChEBI" id="CHEBI:58307"/>
        <dbReference type="ChEBI" id="CHEBI:82815"/>
        <dbReference type="ChEBI" id="CHEBI:84994"/>
        <dbReference type="EC" id="1.3.99.41"/>
    </reaction>
    <physiologicalReaction direction="left-to-right" evidence="6">
        <dbReference type="Rhea" id="RHEA:52613"/>
    </physiologicalReaction>
</comment>
<dbReference type="InterPro" id="IPR046373">
    <property type="entry name" value="Acyl-CoA_Oxase/DH_mid-dom_sf"/>
</dbReference>
<evidence type="ECO:0000256" key="5">
    <source>
        <dbReference type="ARBA" id="ARBA00023002"/>
    </source>
</evidence>
<comment type="caution">
    <text evidence="15">The sequence shown here is derived from an EMBL/GenBank/DDBJ whole genome shotgun (WGS) entry which is preliminary data.</text>
</comment>
<evidence type="ECO:0000256" key="9">
    <source>
        <dbReference type="ARBA" id="ARBA00069043"/>
    </source>
</evidence>
<accession>A0A3S1CED9</accession>
<feature type="domain" description="Acetyl-CoA dehydrogenase-like C-terminal" evidence="14">
    <location>
        <begin position="466"/>
        <end position="594"/>
    </location>
</feature>
<keyword evidence="16" id="KW-1185">Reference proteome</keyword>
<name>A0A3S1CED9_9PROT</name>
<organism evidence="15 16">
    <name type="scientific">Azospirillum doebereinerae</name>
    <dbReference type="NCBI Taxonomy" id="92933"/>
    <lineage>
        <taxon>Bacteria</taxon>
        <taxon>Pseudomonadati</taxon>
        <taxon>Pseudomonadota</taxon>
        <taxon>Alphaproteobacteria</taxon>
        <taxon>Rhodospirillales</taxon>
        <taxon>Azospirillaceae</taxon>
        <taxon>Azospirillum</taxon>
    </lineage>
</organism>
<sequence length="599" mass="63583">MSSYSAPVEDLRFVLNEVVGLDAVAALPHCESAAPDLVDAILEEAGKFASGVLAPLNPVGDKEGSKLENGVVRTPTGWKEAYNQFTEAGWNSLPFEPEYGGQGLPWTVAFAVNEMWQSANLSFGLCPLLTQGAVDLLTEHASAEQKAVYLSKMISGEWNGTMNLTEPQAGSDLAAVRTRAIRAGDGSYKITGQKIFITYGEHDLTENIVHLVLARLPDAPAGIKGISLFIVPKFLPNADGTPGARNDLRCASLEHKLGIMASPTAVMAYGDDGGATGFLVGEENRGIEYMFTMMNNARLGVGIQGVAVAERAYQQARDYAKSRVQSKDVADGKGSAVAIIKHPDVRRMLLDMRAKTEAARALALYAGTQLDVSRHHEDPATRAAAAARVDVLTPIVKAWSTDIGCDVASTGVQIHGGMGFIEETGAAQHYRDARITPIYEGTNGIHANDLTFRKTGRDKGAAAKAFIAEMRATAAELESAPGDDLAVIRTELTAGLDALDKAVDWIVATQAEGDSRGAAAGAVAYLKLWGNVAGGWMLARSAVKAMEGLRRPGANAAFLETKLIVARFYAEQILAISPALLPTIASARNTVMALGDDQF</sequence>
<gene>
    <name evidence="15" type="ORF">EJ913_23765</name>
</gene>
<dbReference type="Pfam" id="PF00441">
    <property type="entry name" value="Acyl-CoA_dh_1"/>
    <property type="match status" value="1"/>
</dbReference>
<keyword evidence="4 10" id="KW-0274">FAD</keyword>
<dbReference type="OrthoDB" id="5510711at2"/>
<comment type="cofactor">
    <cofactor evidence="1 10">
        <name>FAD</name>
        <dbReference type="ChEBI" id="CHEBI:57692"/>
    </cofactor>
</comment>
<dbReference type="EMBL" id="RZIJ01000023">
    <property type="protein sequence ID" value="RUQ66065.1"/>
    <property type="molecule type" value="Genomic_DNA"/>
</dbReference>
<keyword evidence="5 10" id="KW-0560">Oxidoreductase</keyword>
<dbReference type="Pfam" id="PF02770">
    <property type="entry name" value="Acyl-CoA_dh_M"/>
    <property type="match status" value="1"/>
</dbReference>
<dbReference type="Pfam" id="PF12806">
    <property type="entry name" value="Acyl-CoA_dh_C"/>
    <property type="match status" value="1"/>
</dbReference>
<evidence type="ECO:0000256" key="10">
    <source>
        <dbReference type="RuleBase" id="RU362125"/>
    </source>
</evidence>
<dbReference type="Gene3D" id="1.10.540.10">
    <property type="entry name" value="Acyl-CoA dehydrogenase/oxidase, N-terminal domain"/>
    <property type="match status" value="1"/>
</dbReference>
<dbReference type="SUPFAM" id="SSF47203">
    <property type="entry name" value="Acyl-CoA dehydrogenase C-terminal domain-like"/>
    <property type="match status" value="1"/>
</dbReference>
<dbReference type="InterPro" id="IPR013786">
    <property type="entry name" value="AcylCoA_DH/ox_N"/>
</dbReference>
<reference evidence="15 16" key="1">
    <citation type="submission" date="2018-12" db="EMBL/GenBank/DDBJ databases">
        <authorList>
            <person name="Yang Y."/>
        </authorList>
    </citation>
    <scope>NUCLEOTIDE SEQUENCE [LARGE SCALE GENOMIC DNA]</scope>
    <source>
        <strain evidence="15 16">GSF71</strain>
    </source>
</reference>
<comment type="function">
    <text evidence="7">Involved in the assimilation of dimethylsulphoniopropionate (DMSP), an important compound in the fixation of carbon in marine phytoplankton, by mediating the conversion of 3-(methylthio)propanoyl-CoA (MMPA-CoA) to 3-(methylthio)acryloyl-CoA (MTA-CoA).</text>
</comment>
<comment type="similarity">
    <text evidence="2 10">Belongs to the acyl-CoA dehydrogenase family.</text>
</comment>
<evidence type="ECO:0000259" key="12">
    <source>
        <dbReference type="Pfam" id="PF02770"/>
    </source>
</evidence>
<evidence type="ECO:0000313" key="16">
    <source>
        <dbReference type="Proteomes" id="UP000280346"/>
    </source>
</evidence>
<evidence type="ECO:0000256" key="7">
    <source>
        <dbReference type="ARBA" id="ARBA00058683"/>
    </source>
</evidence>
<dbReference type="InterPro" id="IPR036250">
    <property type="entry name" value="AcylCo_DH-like_C"/>
</dbReference>
<feature type="domain" description="Acyl-CoA oxidase/dehydrogenase middle" evidence="12">
    <location>
        <begin position="162"/>
        <end position="265"/>
    </location>
</feature>
<evidence type="ECO:0000256" key="2">
    <source>
        <dbReference type="ARBA" id="ARBA00009347"/>
    </source>
</evidence>
<evidence type="ECO:0000259" key="11">
    <source>
        <dbReference type="Pfam" id="PF00441"/>
    </source>
</evidence>
<dbReference type="InterPro" id="IPR052166">
    <property type="entry name" value="Diverse_Acyl-CoA_DH"/>
</dbReference>
<dbReference type="InterPro" id="IPR009075">
    <property type="entry name" value="AcylCo_DH/oxidase_C"/>
</dbReference>
<feature type="domain" description="Acyl-CoA dehydrogenase/oxidase C-terminal" evidence="11">
    <location>
        <begin position="284"/>
        <end position="450"/>
    </location>
</feature>
<evidence type="ECO:0000256" key="6">
    <source>
        <dbReference type="ARBA" id="ARBA00051388"/>
    </source>
</evidence>
<evidence type="ECO:0000256" key="8">
    <source>
        <dbReference type="ARBA" id="ARBA00066694"/>
    </source>
</evidence>
<evidence type="ECO:0000259" key="14">
    <source>
        <dbReference type="Pfam" id="PF12806"/>
    </source>
</evidence>